<name>A0AAD4R1V7_9BILA</name>
<protein>
    <submittedName>
        <fullName evidence="9">Xylose isomerase-like TIM barrel domain-containing protein</fullName>
    </submittedName>
</protein>
<dbReference type="Proteomes" id="UP001201812">
    <property type="component" value="Unassembled WGS sequence"/>
</dbReference>
<dbReference type="GO" id="GO:0016853">
    <property type="term" value="F:isomerase activity"/>
    <property type="evidence" value="ECO:0007669"/>
    <property type="project" value="UniProtKB-KW"/>
</dbReference>
<keyword evidence="7" id="KW-0234">DNA repair</keyword>
<gene>
    <name evidence="9" type="ORF">DdX_07451</name>
</gene>
<feature type="domain" description="Xylose isomerase-like TIM barrel" evidence="8">
    <location>
        <begin position="94"/>
        <end position="349"/>
    </location>
</feature>
<sequence>MSSNAKRRRVIRTQIKNEENVLLIKNEEEAGLQAIKAEELQTIKQEIRDDEEREGNSMQLTYKSVIQNFSRFASRKMVGVHVSAAGGSFNAIHNALSLGCTSFSLFVRNQRRWDSKPMEDSAVEKWNDAIEATNYPLNLIIPHGSYLINAGSPEEDKLAKSREAMLDECQRCERLGITLYNFHPGSTVKKCTREECIKRIAETVNYIHENTTLITLVLETTAGTGNTIGGTFEDLRDIIAEVNDKKRIGVCIDTCHIFAAGYDLRTPAAYEKTMNSFQNVVGFSYLKALHMNDSKGVLSSCVDRHANIGHGELGLQSFQNIMRDPRMNDIPLILETPEGMYPKEIDILYRLQSEKLTECKIKYGKIKSELSIKSEIKKSL</sequence>
<keyword evidence="9" id="KW-0413">Isomerase</keyword>
<organism evidence="9 10">
    <name type="scientific">Ditylenchus destructor</name>
    <dbReference type="NCBI Taxonomy" id="166010"/>
    <lineage>
        <taxon>Eukaryota</taxon>
        <taxon>Metazoa</taxon>
        <taxon>Ecdysozoa</taxon>
        <taxon>Nematoda</taxon>
        <taxon>Chromadorea</taxon>
        <taxon>Rhabditida</taxon>
        <taxon>Tylenchina</taxon>
        <taxon>Tylenchomorpha</taxon>
        <taxon>Sphaerularioidea</taxon>
        <taxon>Anguinidae</taxon>
        <taxon>Anguininae</taxon>
        <taxon>Ditylenchus</taxon>
    </lineage>
</organism>
<dbReference type="GO" id="GO:0003677">
    <property type="term" value="F:DNA binding"/>
    <property type="evidence" value="ECO:0007669"/>
    <property type="project" value="InterPro"/>
</dbReference>
<dbReference type="GO" id="GO:0008270">
    <property type="term" value="F:zinc ion binding"/>
    <property type="evidence" value="ECO:0007669"/>
    <property type="project" value="InterPro"/>
</dbReference>
<comment type="caution">
    <text evidence="9">The sequence shown here is derived from an EMBL/GenBank/DDBJ whole genome shotgun (WGS) entry which is preliminary data.</text>
</comment>
<proteinExistence type="inferred from homology"/>
<dbReference type="FunFam" id="3.20.20.150:FF:000001">
    <property type="entry name" value="Probable endonuclease 4"/>
    <property type="match status" value="1"/>
</dbReference>
<evidence type="ECO:0000313" key="10">
    <source>
        <dbReference type="Proteomes" id="UP001201812"/>
    </source>
</evidence>
<dbReference type="Pfam" id="PF01261">
    <property type="entry name" value="AP_endonuc_2"/>
    <property type="match status" value="1"/>
</dbReference>
<dbReference type="HAMAP" id="MF_00152">
    <property type="entry name" value="Nfo"/>
    <property type="match status" value="1"/>
</dbReference>
<dbReference type="CDD" id="cd00019">
    <property type="entry name" value="AP2Ec"/>
    <property type="match status" value="1"/>
</dbReference>
<comment type="cofactor">
    <cofactor evidence="1">
        <name>Zn(2+)</name>
        <dbReference type="ChEBI" id="CHEBI:29105"/>
    </cofactor>
</comment>
<dbReference type="PROSITE" id="PS00730">
    <property type="entry name" value="AP_NUCLEASE_F2_2"/>
    <property type="match status" value="1"/>
</dbReference>
<keyword evidence="5" id="KW-0378">Hydrolase</keyword>
<accession>A0AAD4R1V7</accession>
<evidence type="ECO:0000256" key="1">
    <source>
        <dbReference type="ARBA" id="ARBA00001947"/>
    </source>
</evidence>
<dbReference type="InterPro" id="IPR013022">
    <property type="entry name" value="Xyl_isomerase-like_TIM-brl"/>
</dbReference>
<evidence type="ECO:0000256" key="2">
    <source>
        <dbReference type="ARBA" id="ARBA00005340"/>
    </source>
</evidence>
<dbReference type="GO" id="GO:0005634">
    <property type="term" value="C:nucleus"/>
    <property type="evidence" value="ECO:0007669"/>
    <property type="project" value="TreeGrafter"/>
</dbReference>
<evidence type="ECO:0000256" key="7">
    <source>
        <dbReference type="ARBA" id="ARBA00023204"/>
    </source>
</evidence>
<keyword evidence="4" id="KW-0227">DNA damage</keyword>
<evidence type="ECO:0000313" key="9">
    <source>
        <dbReference type="EMBL" id="KAI1716401.1"/>
    </source>
</evidence>
<dbReference type="InterPro" id="IPR001719">
    <property type="entry name" value="AP_endonuc_2"/>
</dbReference>
<dbReference type="Gene3D" id="3.20.20.150">
    <property type="entry name" value="Divalent-metal-dependent TIM barrel enzymes"/>
    <property type="match status" value="1"/>
</dbReference>
<evidence type="ECO:0000256" key="5">
    <source>
        <dbReference type="ARBA" id="ARBA00022801"/>
    </source>
</evidence>
<dbReference type="PROSITE" id="PS51432">
    <property type="entry name" value="AP_NUCLEASE_F2_4"/>
    <property type="match status" value="1"/>
</dbReference>
<dbReference type="InterPro" id="IPR018246">
    <property type="entry name" value="AP_endonuc_F2_Zn_BS"/>
</dbReference>
<dbReference type="GO" id="GO:0008081">
    <property type="term" value="F:phosphoric diester hydrolase activity"/>
    <property type="evidence" value="ECO:0007669"/>
    <property type="project" value="TreeGrafter"/>
</dbReference>
<keyword evidence="6" id="KW-0862">Zinc</keyword>
<keyword evidence="3" id="KW-0479">Metal-binding</keyword>
<dbReference type="InterPro" id="IPR036237">
    <property type="entry name" value="Xyl_isomerase-like_sf"/>
</dbReference>
<evidence type="ECO:0000256" key="3">
    <source>
        <dbReference type="ARBA" id="ARBA00022723"/>
    </source>
</evidence>
<keyword evidence="10" id="KW-1185">Reference proteome</keyword>
<dbReference type="GO" id="GO:0003906">
    <property type="term" value="F:DNA-(apurinic or apyrimidinic site) endonuclease activity"/>
    <property type="evidence" value="ECO:0007669"/>
    <property type="project" value="TreeGrafter"/>
</dbReference>
<evidence type="ECO:0000256" key="6">
    <source>
        <dbReference type="ARBA" id="ARBA00022833"/>
    </source>
</evidence>
<comment type="similarity">
    <text evidence="2">Belongs to the AP endonuclease 2 family.</text>
</comment>
<evidence type="ECO:0000256" key="4">
    <source>
        <dbReference type="ARBA" id="ARBA00022763"/>
    </source>
</evidence>
<dbReference type="GO" id="GO:0005739">
    <property type="term" value="C:mitochondrion"/>
    <property type="evidence" value="ECO:0007669"/>
    <property type="project" value="TreeGrafter"/>
</dbReference>
<dbReference type="SMART" id="SM00518">
    <property type="entry name" value="AP2Ec"/>
    <property type="match status" value="1"/>
</dbReference>
<dbReference type="GO" id="GO:0006284">
    <property type="term" value="P:base-excision repair"/>
    <property type="evidence" value="ECO:0007669"/>
    <property type="project" value="TreeGrafter"/>
</dbReference>
<dbReference type="AlphaFoldDB" id="A0AAD4R1V7"/>
<dbReference type="PANTHER" id="PTHR21445:SF0">
    <property type="entry name" value="APURINIC-APYRIMIDINIC ENDONUCLEASE"/>
    <property type="match status" value="1"/>
</dbReference>
<dbReference type="NCBIfam" id="NF002199">
    <property type="entry name" value="PRK01060.1-4"/>
    <property type="match status" value="1"/>
</dbReference>
<dbReference type="EMBL" id="JAKKPZ010000010">
    <property type="protein sequence ID" value="KAI1716401.1"/>
    <property type="molecule type" value="Genomic_DNA"/>
</dbReference>
<evidence type="ECO:0000259" key="8">
    <source>
        <dbReference type="Pfam" id="PF01261"/>
    </source>
</evidence>
<dbReference type="NCBIfam" id="TIGR00587">
    <property type="entry name" value="nfo"/>
    <property type="match status" value="1"/>
</dbReference>
<dbReference type="SUPFAM" id="SSF51658">
    <property type="entry name" value="Xylose isomerase-like"/>
    <property type="match status" value="1"/>
</dbReference>
<reference evidence="9" key="1">
    <citation type="submission" date="2022-01" db="EMBL/GenBank/DDBJ databases">
        <title>Genome Sequence Resource for Two Populations of Ditylenchus destructor, the Migratory Endoparasitic Phytonematode.</title>
        <authorList>
            <person name="Zhang H."/>
            <person name="Lin R."/>
            <person name="Xie B."/>
        </authorList>
    </citation>
    <scope>NUCLEOTIDE SEQUENCE</scope>
    <source>
        <strain evidence="9">BazhouSP</strain>
    </source>
</reference>
<dbReference type="PROSITE" id="PS00729">
    <property type="entry name" value="AP_NUCLEASE_F2_1"/>
    <property type="match status" value="1"/>
</dbReference>
<dbReference type="PANTHER" id="PTHR21445">
    <property type="entry name" value="ENDONUCLEASE IV ENDODEOXYRIBONUCLEASE IV"/>
    <property type="match status" value="1"/>
</dbReference>